<keyword evidence="1" id="KW-0472">Membrane</keyword>
<organism evidence="2 3">
    <name type="scientific">Pyrobaculum calidifontis (strain DSM 21063 / JCM 11548 / VA1)</name>
    <dbReference type="NCBI Taxonomy" id="410359"/>
    <lineage>
        <taxon>Archaea</taxon>
        <taxon>Thermoproteota</taxon>
        <taxon>Thermoprotei</taxon>
        <taxon>Thermoproteales</taxon>
        <taxon>Thermoproteaceae</taxon>
        <taxon>Pyrobaculum</taxon>
    </lineage>
</organism>
<name>A3MSK0_PYRCJ</name>
<gene>
    <name evidence="2" type="ordered locus">Pcal_0180</name>
</gene>
<proteinExistence type="predicted"/>
<dbReference type="EMBL" id="CP000561">
    <property type="protein sequence ID" value="ABO07617.1"/>
    <property type="molecule type" value="Genomic_DNA"/>
</dbReference>
<dbReference type="KEGG" id="pcl:Pcal_0180"/>
<keyword evidence="3" id="KW-1185">Reference proteome</keyword>
<keyword evidence="1" id="KW-0812">Transmembrane</keyword>
<dbReference type="Proteomes" id="UP000001431">
    <property type="component" value="Chromosome"/>
</dbReference>
<evidence type="ECO:0000256" key="1">
    <source>
        <dbReference type="SAM" id="Phobius"/>
    </source>
</evidence>
<accession>A3MSK0</accession>
<reference evidence="2" key="1">
    <citation type="submission" date="2007-02" db="EMBL/GenBank/DDBJ databases">
        <title>Complete sequence of Pyrobaculum calidifontis JCM 11548.</title>
        <authorList>
            <consortium name="US DOE Joint Genome Institute"/>
            <person name="Copeland A."/>
            <person name="Lucas S."/>
            <person name="Lapidus A."/>
            <person name="Barry K."/>
            <person name="Glavina del Rio T."/>
            <person name="Dalin E."/>
            <person name="Tice H."/>
            <person name="Pitluck S."/>
            <person name="Chain P."/>
            <person name="Malfatti S."/>
            <person name="Shin M."/>
            <person name="Vergez L."/>
            <person name="Schmutz J."/>
            <person name="Larimer F."/>
            <person name="Land M."/>
            <person name="Hauser L."/>
            <person name="Kyrpides N."/>
            <person name="Mikhailova N."/>
            <person name="Cozen A.E."/>
            <person name="Fitz-Gibbon S.T."/>
            <person name="House C.H."/>
            <person name="Saltikov C."/>
            <person name="Lowe T.M."/>
            <person name="Richardson P."/>
        </authorList>
    </citation>
    <scope>NUCLEOTIDE SEQUENCE [LARGE SCALE GENOMIC DNA]</scope>
    <source>
        <strain evidence="2">JCM 11548</strain>
    </source>
</reference>
<evidence type="ECO:0000313" key="2">
    <source>
        <dbReference type="EMBL" id="ABO07617.1"/>
    </source>
</evidence>
<protein>
    <submittedName>
        <fullName evidence="2">Uncharacterized protein</fullName>
    </submittedName>
</protein>
<feature type="transmembrane region" description="Helical" evidence="1">
    <location>
        <begin position="50"/>
        <end position="68"/>
    </location>
</feature>
<sequence length="249" mass="27426">MKELRPVLRPSPLLRLTRQISASFTRALPGAGIHQHVVVSFSEWRLISEILSLIGGVLLLLTSVYFFTLLLSSPDARSNLAVLGFVGLLFLLGIGLAVFSVSHLKDVVRLWWCGRKLVKSDDFGGLLCRPGRIRFWRTTKGTEFTEFEPSGDPRLGPPEPGPYYFNRSSGGFVYGCRVEEGPCRGLLLAVFDPSKACSLQGEVSASSKEGDWARGVVEPAGPGLVRARLECNLVRARGRGLCYMSIRMR</sequence>
<keyword evidence="1" id="KW-1133">Transmembrane helix</keyword>
<evidence type="ECO:0000313" key="3">
    <source>
        <dbReference type="Proteomes" id="UP000001431"/>
    </source>
</evidence>
<dbReference type="AlphaFoldDB" id="A3MSK0"/>
<dbReference type="HOGENOM" id="CLU_1113908_0_0_2"/>
<feature type="transmembrane region" description="Helical" evidence="1">
    <location>
        <begin position="80"/>
        <end position="101"/>
    </location>
</feature>
<dbReference type="eggNOG" id="arCOG06986">
    <property type="taxonomic scope" value="Archaea"/>
</dbReference>